<keyword evidence="6" id="KW-0378">Hydrolase</keyword>
<dbReference type="AlphaFoldDB" id="A0A6V7V739"/>
<evidence type="ECO:0000256" key="4">
    <source>
        <dbReference type="ARBA" id="ARBA00022670"/>
    </source>
</evidence>
<keyword evidence="8" id="KW-0805">Transcription regulation</keyword>
<dbReference type="OrthoDB" id="47475at2759"/>
<dbReference type="InterPro" id="IPR050185">
    <property type="entry name" value="Ub_carboxyl-term_hydrolase"/>
</dbReference>
<comment type="subcellular location">
    <subcellularLocation>
        <location evidence="2">Nucleus</location>
    </subcellularLocation>
</comment>
<evidence type="ECO:0000256" key="9">
    <source>
        <dbReference type="ARBA" id="ARBA00023163"/>
    </source>
</evidence>
<dbReference type="EC" id="3.4.19.12" evidence="3"/>
<sequence>MNSIIQTLVHIPMLRDYFLSDQHNCKLCSLTPNSDLNTCLMCELSHIFQEFYGGESLYSPFVPNRMLHLVWTHAKHLSGYEQHDAHEFLISALNILHRHSESLSMKQNPHDCKCIIDRLFTGQLQSDLTCTKCGRSESVGSNSLCSTTTTFISNLNNEENKNELSLEECLLSFVRAENLGTKIKCERCGTYEISTKQLTLRKLPIVACFHLKRFEHVNTSNKRQKIIKPFDLTPYTTPYRNIHEGCSKEMRQTRQKLTSLSNQYSLFAVVNHTGSTESGHYTCYVRHQRDNWFNCNDQKIRKERLEDVLSSEGYLLFYCKSFIDYD</sequence>
<evidence type="ECO:0000313" key="13">
    <source>
        <dbReference type="Proteomes" id="UP000580250"/>
    </source>
</evidence>
<keyword evidence="7" id="KW-0788">Thiol protease</keyword>
<dbReference type="PROSITE" id="PS50235">
    <property type="entry name" value="USP_3"/>
    <property type="match status" value="1"/>
</dbReference>
<name>A0A6V7V739_MELEN</name>
<dbReference type="InterPro" id="IPR038765">
    <property type="entry name" value="Papain-like_cys_pep_sf"/>
</dbReference>
<dbReference type="InterPro" id="IPR018200">
    <property type="entry name" value="USP_CS"/>
</dbReference>
<dbReference type="GO" id="GO:0004843">
    <property type="term" value="F:cysteine-type deubiquitinase activity"/>
    <property type="evidence" value="ECO:0007669"/>
    <property type="project" value="UniProtKB-EC"/>
</dbReference>
<feature type="domain" description="USP" evidence="11">
    <location>
        <begin position="1"/>
        <end position="321"/>
    </location>
</feature>
<dbReference type="InterPro" id="IPR001394">
    <property type="entry name" value="Peptidase_C19_UCH"/>
</dbReference>
<dbReference type="Gene3D" id="3.90.70.10">
    <property type="entry name" value="Cysteine proteinases"/>
    <property type="match status" value="1"/>
</dbReference>
<evidence type="ECO:0000256" key="2">
    <source>
        <dbReference type="ARBA" id="ARBA00004123"/>
    </source>
</evidence>
<reference evidence="12 13" key="1">
    <citation type="submission" date="2020-08" db="EMBL/GenBank/DDBJ databases">
        <authorList>
            <person name="Koutsovoulos G."/>
            <person name="Danchin GJ E."/>
        </authorList>
    </citation>
    <scope>NUCLEOTIDE SEQUENCE [LARGE SCALE GENOMIC DNA]</scope>
</reference>
<keyword evidence="9" id="KW-0804">Transcription</keyword>
<evidence type="ECO:0000256" key="10">
    <source>
        <dbReference type="ARBA" id="ARBA00023242"/>
    </source>
</evidence>
<evidence type="ECO:0000256" key="5">
    <source>
        <dbReference type="ARBA" id="ARBA00022786"/>
    </source>
</evidence>
<comment type="catalytic activity">
    <reaction evidence="1">
        <text>Thiol-dependent hydrolysis of ester, thioester, amide, peptide and isopeptide bonds formed by the C-terminal Gly of ubiquitin (a 76-residue protein attached to proteins as an intracellular targeting signal).</text>
        <dbReference type="EC" id="3.4.19.12"/>
    </reaction>
</comment>
<dbReference type="GO" id="GO:0016579">
    <property type="term" value="P:protein deubiquitination"/>
    <property type="evidence" value="ECO:0007669"/>
    <property type="project" value="InterPro"/>
</dbReference>
<evidence type="ECO:0000256" key="8">
    <source>
        <dbReference type="ARBA" id="ARBA00023015"/>
    </source>
</evidence>
<comment type="caution">
    <text evidence="12">The sequence shown here is derived from an EMBL/GenBank/DDBJ whole genome shotgun (WGS) entry which is preliminary data.</text>
</comment>
<accession>A0A6V7V739</accession>
<dbReference type="PANTHER" id="PTHR21646">
    <property type="entry name" value="UBIQUITIN CARBOXYL-TERMINAL HYDROLASE"/>
    <property type="match status" value="1"/>
</dbReference>
<dbReference type="PANTHER" id="PTHR21646:SF33">
    <property type="entry name" value="UBIQUITIN CARBOXYL-TERMINAL HYDROLASE 22"/>
    <property type="match status" value="1"/>
</dbReference>
<proteinExistence type="predicted"/>
<keyword evidence="10" id="KW-0539">Nucleus</keyword>
<organism evidence="12 13">
    <name type="scientific">Meloidogyne enterolobii</name>
    <name type="common">Root-knot nematode worm</name>
    <name type="synonym">Meloidogyne mayaguensis</name>
    <dbReference type="NCBI Taxonomy" id="390850"/>
    <lineage>
        <taxon>Eukaryota</taxon>
        <taxon>Metazoa</taxon>
        <taxon>Ecdysozoa</taxon>
        <taxon>Nematoda</taxon>
        <taxon>Chromadorea</taxon>
        <taxon>Rhabditida</taxon>
        <taxon>Tylenchina</taxon>
        <taxon>Tylenchomorpha</taxon>
        <taxon>Tylenchoidea</taxon>
        <taxon>Meloidogynidae</taxon>
        <taxon>Meloidogyninae</taxon>
        <taxon>Meloidogyne</taxon>
    </lineage>
</organism>
<evidence type="ECO:0000256" key="7">
    <source>
        <dbReference type="ARBA" id="ARBA00022807"/>
    </source>
</evidence>
<dbReference type="EMBL" id="CAJEWN010000172">
    <property type="protein sequence ID" value="CAD2170717.1"/>
    <property type="molecule type" value="Genomic_DNA"/>
</dbReference>
<keyword evidence="5" id="KW-0833">Ubl conjugation pathway</keyword>
<evidence type="ECO:0000259" key="11">
    <source>
        <dbReference type="PROSITE" id="PS50235"/>
    </source>
</evidence>
<dbReference type="GO" id="GO:0006508">
    <property type="term" value="P:proteolysis"/>
    <property type="evidence" value="ECO:0007669"/>
    <property type="project" value="UniProtKB-KW"/>
</dbReference>
<dbReference type="SUPFAM" id="SSF54001">
    <property type="entry name" value="Cysteine proteinases"/>
    <property type="match status" value="1"/>
</dbReference>
<evidence type="ECO:0000313" key="12">
    <source>
        <dbReference type="EMBL" id="CAD2170717.1"/>
    </source>
</evidence>
<dbReference type="Proteomes" id="UP000580250">
    <property type="component" value="Unassembled WGS sequence"/>
</dbReference>
<evidence type="ECO:0000256" key="1">
    <source>
        <dbReference type="ARBA" id="ARBA00000707"/>
    </source>
</evidence>
<protein>
    <recommendedName>
        <fullName evidence="3">ubiquitinyl hydrolase 1</fullName>
        <ecNumber evidence="3">3.4.19.12</ecNumber>
    </recommendedName>
</protein>
<dbReference type="GO" id="GO:0005634">
    <property type="term" value="C:nucleus"/>
    <property type="evidence" value="ECO:0007669"/>
    <property type="project" value="UniProtKB-SubCell"/>
</dbReference>
<keyword evidence="4" id="KW-0645">Protease</keyword>
<evidence type="ECO:0000256" key="3">
    <source>
        <dbReference type="ARBA" id="ARBA00012759"/>
    </source>
</evidence>
<dbReference type="PROSITE" id="PS00973">
    <property type="entry name" value="USP_2"/>
    <property type="match status" value="1"/>
</dbReference>
<gene>
    <name evidence="12" type="ORF">MENT_LOCUS22142</name>
</gene>
<dbReference type="Pfam" id="PF00443">
    <property type="entry name" value="UCH"/>
    <property type="match status" value="1"/>
</dbReference>
<dbReference type="InterPro" id="IPR028889">
    <property type="entry name" value="USP"/>
</dbReference>
<evidence type="ECO:0000256" key="6">
    <source>
        <dbReference type="ARBA" id="ARBA00022801"/>
    </source>
</evidence>